<evidence type="ECO:0000313" key="4">
    <source>
        <dbReference type="EMBL" id="SES26197.1"/>
    </source>
</evidence>
<sequence length="590" mass="69184">MKLLMLLVNKRRNMRIVKKLVIAYILLICFPFIIFGFLVYQQMVINLYKQYRTNQIQFVEQAYHNLKMELSKIESTYSLYQNNRNLIEYIDGNYHSDWEMIYNYQRFIKPTFTFTYLSNPVIEDIKIYKHNLKALPIKPVILNMVDLERQRLKDRIQFLPPNQGVWTYNLKENNNLPIIHYTHKLNNENYTRELGYLHLTVNNELINLLFESFNKGKSWNWLLDGNLTPVYQEAVPGWDNSKWEDPVFENIDGQVKNFYVNERGHLVSVIPINEMDLIYVNISEVESLLNIKELVNWVLAGGILLLILLSFIYFMIASSIALRISRFSNHLKQVPTLKYARFPDTTDTDEIGFLITSYNNMVKRMTGLEHEMHRTVLLKKDAEIKMLQAQIKPHFLYNTLESMRMMALVKNDNELAEMIYTLGKLLRYSIGKNGETTTLQQEVDNIMDYIAIHKIRMGDRLEFEINVEPNISDFACPKFILQPVVENSIIHGFGETRKQGIIRIDIDENLSHMKVRILNNGSPISSDKIKDIRAVLAGDKRCGSEKKGIGLFNVQERIRAFFGEESGIFMESDMDHGTLFELRLQKKEDE</sequence>
<reference evidence="4 5" key="1">
    <citation type="submission" date="2016-10" db="EMBL/GenBank/DDBJ databases">
        <authorList>
            <person name="de Groot N.N."/>
        </authorList>
    </citation>
    <scope>NUCLEOTIDE SEQUENCE [LARGE SCALE GENOMIC DNA]</scope>
    <source>
        <strain evidence="4 5">CGMCC 1.7727</strain>
    </source>
</reference>
<dbReference type="InterPro" id="IPR010559">
    <property type="entry name" value="Sig_transdc_His_kin_internal"/>
</dbReference>
<protein>
    <submittedName>
        <fullName evidence="4">Two-component system, sensor histidine kinase YesM</fullName>
    </submittedName>
</protein>
<dbReference type="InterPro" id="IPR003594">
    <property type="entry name" value="HATPase_dom"/>
</dbReference>
<dbReference type="InterPro" id="IPR036890">
    <property type="entry name" value="HATPase_C_sf"/>
</dbReference>
<dbReference type="AlphaFoldDB" id="A0A1H9VXV0"/>
<name>A0A1H9VXV0_9BACI</name>
<keyword evidence="4" id="KW-0808">Transferase</keyword>
<dbReference type="RefSeq" id="WP_089744248.1">
    <property type="nucleotide sequence ID" value="NZ_FOGL01000029.1"/>
</dbReference>
<keyword evidence="1" id="KW-0812">Transmembrane</keyword>
<dbReference type="GO" id="GO:0016020">
    <property type="term" value="C:membrane"/>
    <property type="evidence" value="ECO:0007669"/>
    <property type="project" value="InterPro"/>
</dbReference>
<feature type="transmembrane region" description="Helical" evidence="1">
    <location>
        <begin position="21"/>
        <end position="40"/>
    </location>
</feature>
<feature type="domain" description="Histidine kinase/HSP90-like ATPase" evidence="2">
    <location>
        <begin position="480"/>
        <end position="586"/>
    </location>
</feature>
<keyword evidence="1" id="KW-0472">Membrane</keyword>
<evidence type="ECO:0000259" key="3">
    <source>
        <dbReference type="Pfam" id="PF06580"/>
    </source>
</evidence>
<proteinExistence type="predicted"/>
<dbReference type="OrthoDB" id="9776552at2"/>
<dbReference type="Gene3D" id="6.10.340.10">
    <property type="match status" value="1"/>
</dbReference>
<dbReference type="Pfam" id="PF02518">
    <property type="entry name" value="HATPase_c"/>
    <property type="match status" value="1"/>
</dbReference>
<organism evidence="4 5">
    <name type="scientific">Gracilibacillus ureilyticus</name>
    <dbReference type="NCBI Taxonomy" id="531814"/>
    <lineage>
        <taxon>Bacteria</taxon>
        <taxon>Bacillati</taxon>
        <taxon>Bacillota</taxon>
        <taxon>Bacilli</taxon>
        <taxon>Bacillales</taxon>
        <taxon>Bacillaceae</taxon>
        <taxon>Gracilibacillus</taxon>
    </lineage>
</organism>
<dbReference type="EMBL" id="FOGL01000029">
    <property type="protein sequence ID" value="SES26197.1"/>
    <property type="molecule type" value="Genomic_DNA"/>
</dbReference>
<dbReference type="PANTHER" id="PTHR34220">
    <property type="entry name" value="SENSOR HISTIDINE KINASE YPDA"/>
    <property type="match status" value="1"/>
</dbReference>
<dbReference type="Pfam" id="PF06580">
    <property type="entry name" value="His_kinase"/>
    <property type="match status" value="1"/>
</dbReference>
<dbReference type="STRING" id="531814.SAMN04487944_12916"/>
<evidence type="ECO:0000256" key="1">
    <source>
        <dbReference type="SAM" id="Phobius"/>
    </source>
</evidence>
<keyword evidence="4" id="KW-0418">Kinase</keyword>
<accession>A0A1H9VXV0</accession>
<dbReference type="InterPro" id="IPR050640">
    <property type="entry name" value="Bact_2-comp_sensor_kinase"/>
</dbReference>
<dbReference type="GO" id="GO:0000155">
    <property type="term" value="F:phosphorelay sensor kinase activity"/>
    <property type="evidence" value="ECO:0007669"/>
    <property type="project" value="InterPro"/>
</dbReference>
<feature type="transmembrane region" description="Helical" evidence="1">
    <location>
        <begin position="297"/>
        <end position="322"/>
    </location>
</feature>
<evidence type="ECO:0000259" key="2">
    <source>
        <dbReference type="Pfam" id="PF02518"/>
    </source>
</evidence>
<keyword evidence="1" id="KW-1133">Transmembrane helix</keyword>
<dbReference type="PANTHER" id="PTHR34220:SF7">
    <property type="entry name" value="SENSOR HISTIDINE KINASE YPDA"/>
    <property type="match status" value="1"/>
</dbReference>
<dbReference type="Proteomes" id="UP000199687">
    <property type="component" value="Unassembled WGS sequence"/>
</dbReference>
<evidence type="ECO:0000313" key="5">
    <source>
        <dbReference type="Proteomes" id="UP000199687"/>
    </source>
</evidence>
<feature type="domain" description="Signal transduction histidine kinase internal region" evidence="3">
    <location>
        <begin position="382"/>
        <end position="461"/>
    </location>
</feature>
<keyword evidence="5" id="KW-1185">Reference proteome</keyword>
<gene>
    <name evidence="4" type="ORF">SAMN04487944_12916</name>
</gene>
<dbReference type="Gene3D" id="3.30.565.10">
    <property type="entry name" value="Histidine kinase-like ATPase, C-terminal domain"/>
    <property type="match status" value="1"/>
</dbReference>
<dbReference type="SUPFAM" id="SSF55874">
    <property type="entry name" value="ATPase domain of HSP90 chaperone/DNA topoisomerase II/histidine kinase"/>
    <property type="match status" value="1"/>
</dbReference>